<dbReference type="Gene3D" id="3.10.28.10">
    <property type="entry name" value="Homing endonucleases"/>
    <property type="match status" value="1"/>
</dbReference>
<dbReference type="Pfam" id="PF00961">
    <property type="entry name" value="LAGLIDADG_1"/>
    <property type="match status" value="1"/>
</dbReference>
<dbReference type="PANTHER" id="PTHR36181">
    <property type="entry name" value="INTRON-ENCODED ENDONUCLEASE AI3-RELATED"/>
    <property type="match status" value="1"/>
</dbReference>
<dbReference type="EMBL" id="PFCB01000010">
    <property type="protein sequence ID" value="PIR74657.1"/>
    <property type="molecule type" value="Genomic_DNA"/>
</dbReference>
<sequence>MKQTSDWLRQIEPEIGYYIAGFADGEGSFNVSLRKRDDHTLGWQVDPSFNVSQRDRVILAFIKRTFGCGTLRSRKDGVVYFEVRNLQMLATRVIPFFERFRFRSAAKKRNFALFKQIVQVLHSKPMNQDVLERVVGLREHLNHGHGRKRKFEARHVLGKSSETTRQTRPVSNTGIQGSEMI</sequence>
<dbReference type="AlphaFoldDB" id="A0A2H0TTB8"/>
<name>A0A2H0TTB8_9BACT</name>
<dbReference type="SUPFAM" id="SSF55608">
    <property type="entry name" value="Homing endonucleases"/>
    <property type="match status" value="1"/>
</dbReference>
<feature type="region of interest" description="Disordered" evidence="1">
    <location>
        <begin position="159"/>
        <end position="181"/>
    </location>
</feature>
<dbReference type="InterPro" id="IPR027434">
    <property type="entry name" value="Homing_endonucl"/>
</dbReference>
<dbReference type="InterPro" id="IPR004860">
    <property type="entry name" value="LAGLIDADG_dom"/>
</dbReference>
<evidence type="ECO:0000313" key="3">
    <source>
        <dbReference type="EMBL" id="PIR74657.1"/>
    </source>
</evidence>
<proteinExistence type="predicted"/>
<evidence type="ECO:0000313" key="4">
    <source>
        <dbReference type="Proteomes" id="UP000230154"/>
    </source>
</evidence>
<feature type="domain" description="Homing endonuclease LAGLIDADG" evidence="2">
    <location>
        <begin position="19"/>
        <end position="118"/>
    </location>
</feature>
<feature type="compositionally biased region" description="Polar residues" evidence="1">
    <location>
        <begin position="160"/>
        <end position="181"/>
    </location>
</feature>
<accession>A0A2H0TTB8</accession>
<evidence type="ECO:0000259" key="2">
    <source>
        <dbReference type="Pfam" id="PF00961"/>
    </source>
</evidence>
<dbReference type="GO" id="GO:0004519">
    <property type="term" value="F:endonuclease activity"/>
    <property type="evidence" value="ECO:0007669"/>
    <property type="project" value="InterPro"/>
</dbReference>
<reference evidence="4" key="1">
    <citation type="submission" date="2017-09" db="EMBL/GenBank/DDBJ databases">
        <title>Depth-based differentiation of microbial function through sediment-hosted aquifers and enrichment of novel symbionts in the deep terrestrial subsurface.</title>
        <authorList>
            <person name="Probst A.J."/>
            <person name="Ladd B."/>
            <person name="Jarett J.K."/>
            <person name="Geller-Mcgrath D.E."/>
            <person name="Sieber C.M.K."/>
            <person name="Emerson J.B."/>
            <person name="Anantharaman K."/>
            <person name="Thomas B.C."/>
            <person name="Malmstrom R."/>
            <person name="Stieglmeier M."/>
            <person name="Klingl A."/>
            <person name="Woyke T."/>
            <person name="Ryan C.M."/>
            <person name="Banfield J.F."/>
        </authorList>
    </citation>
    <scope>NUCLEOTIDE SEQUENCE [LARGE SCALE GENOMIC DNA]</scope>
</reference>
<gene>
    <name evidence="3" type="ORF">COU35_01115</name>
</gene>
<dbReference type="InterPro" id="IPR051289">
    <property type="entry name" value="LAGLIDADG_Endonuclease"/>
</dbReference>
<protein>
    <recommendedName>
        <fullName evidence="2">Homing endonuclease LAGLIDADG domain-containing protein</fullName>
    </recommendedName>
</protein>
<comment type="caution">
    <text evidence="3">The sequence shown here is derived from an EMBL/GenBank/DDBJ whole genome shotgun (WGS) entry which is preliminary data.</text>
</comment>
<dbReference type="Proteomes" id="UP000230154">
    <property type="component" value="Unassembled WGS sequence"/>
</dbReference>
<dbReference type="PANTHER" id="PTHR36181:SF4">
    <property type="entry name" value="LAGLIDADG ENDONUCLEASE"/>
    <property type="match status" value="1"/>
</dbReference>
<organism evidence="3 4">
    <name type="scientific">Candidatus Magasanikbacteria bacterium CG10_big_fil_rev_8_21_14_0_10_47_10</name>
    <dbReference type="NCBI Taxonomy" id="1974652"/>
    <lineage>
        <taxon>Bacteria</taxon>
        <taxon>Candidatus Magasanikiibacteriota</taxon>
    </lineage>
</organism>
<evidence type="ECO:0000256" key="1">
    <source>
        <dbReference type="SAM" id="MobiDB-lite"/>
    </source>
</evidence>